<dbReference type="SUPFAM" id="SSF48452">
    <property type="entry name" value="TPR-like"/>
    <property type="match status" value="1"/>
</dbReference>
<keyword evidence="3" id="KW-0998">Cell outer membrane</keyword>
<keyword evidence="2 4" id="KW-0472">Membrane</keyword>
<evidence type="ECO:0000256" key="3">
    <source>
        <dbReference type="ARBA" id="ARBA00023237"/>
    </source>
</evidence>
<evidence type="ECO:0000313" key="8">
    <source>
        <dbReference type="Proteomes" id="UP000192980"/>
    </source>
</evidence>
<dbReference type="InterPro" id="IPR006664">
    <property type="entry name" value="OMP_bac"/>
</dbReference>
<feature type="signal peptide" evidence="5">
    <location>
        <begin position="1"/>
        <end position="28"/>
    </location>
</feature>
<feature type="chain" id="PRO_5012755952" evidence="5">
    <location>
        <begin position="29"/>
        <end position="658"/>
    </location>
</feature>
<evidence type="ECO:0000259" key="6">
    <source>
        <dbReference type="PROSITE" id="PS51123"/>
    </source>
</evidence>
<dbReference type="Gene3D" id="3.30.1330.60">
    <property type="entry name" value="OmpA-like domain"/>
    <property type="match status" value="1"/>
</dbReference>
<dbReference type="EMBL" id="FXAU01000001">
    <property type="protein sequence ID" value="SMG08369.1"/>
    <property type="molecule type" value="Genomic_DNA"/>
</dbReference>
<dbReference type="InterPro" id="IPR006665">
    <property type="entry name" value="OmpA-like"/>
</dbReference>
<dbReference type="PANTHER" id="PTHR30329">
    <property type="entry name" value="STATOR ELEMENT OF FLAGELLAR MOTOR COMPLEX"/>
    <property type="match status" value="1"/>
</dbReference>
<name>A0A1X7I200_9SPHI</name>
<dbReference type="Proteomes" id="UP000192980">
    <property type="component" value="Unassembled WGS sequence"/>
</dbReference>
<dbReference type="STRING" id="561061.SAMN05660862_0377"/>
<evidence type="ECO:0000256" key="4">
    <source>
        <dbReference type="PROSITE-ProRule" id="PRU00473"/>
    </source>
</evidence>
<dbReference type="PRINTS" id="PR01021">
    <property type="entry name" value="OMPADOMAIN"/>
</dbReference>
<comment type="subcellular location">
    <subcellularLocation>
        <location evidence="1">Cell outer membrane</location>
    </subcellularLocation>
</comment>
<accession>A0A1X7I200</accession>
<evidence type="ECO:0000256" key="5">
    <source>
        <dbReference type="SAM" id="SignalP"/>
    </source>
</evidence>
<dbReference type="Gene3D" id="1.25.40.10">
    <property type="entry name" value="Tetratricopeptide repeat domain"/>
    <property type="match status" value="1"/>
</dbReference>
<dbReference type="CDD" id="cd07185">
    <property type="entry name" value="OmpA_C-like"/>
    <property type="match status" value="1"/>
</dbReference>
<reference evidence="7 8" key="1">
    <citation type="submission" date="2017-04" db="EMBL/GenBank/DDBJ databases">
        <authorList>
            <person name="Afonso C.L."/>
            <person name="Miller P.J."/>
            <person name="Scott M.A."/>
            <person name="Spackman E."/>
            <person name="Goraichik I."/>
            <person name="Dimitrov K.M."/>
            <person name="Suarez D.L."/>
            <person name="Swayne D.E."/>
        </authorList>
    </citation>
    <scope>NUCLEOTIDE SEQUENCE [LARGE SCALE GENOMIC DNA]</scope>
    <source>
        <strain evidence="7 8">DSM 22418</strain>
    </source>
</reference>
<dbReference type="InterPro" id="IPR011990">
    <property type="entry name" value="TPR-like_helical_dom_sf"/>
</dbReference>
<organism evidence="7 8">
    <name type="scientific">Sphingobacterium psychroaquaticum</name>
    <dbReference type="NCBI Taxonomy" id="561061"/>
    <lineage>
        <taxon>Bacteria</taxon>
        <taxon>Pseudomonadati</taxon>
        <taxon>Bacteroidota</taxon>
        <taxon>Sphingobacteriia</taxon>
        <taxon>Sphingobacteriales</taxon>
        <taxon>Sphingobacteriaceae</taxon>
        <taxon>Sphingobacterium</taxon>
    </lineage>
</organism>
<dbReference type="Pfam" id="PF00691">
    <property type="entry name" value="OmpA"/>
    <property type="match status" value="1"/>
</dbReference>
<dbReference type="OrthoDB" id="9809364at2"/>
<dbReference type="SUPFAM" id="SSF103088">
    <property type="entry name" value="OmpA-like"/>
    <property type="match status" value="1"/>
</dbReference>
<dbReference type="InterPro" id="IPR036737">
    <property type="entry name" value="OmpA-like_sf"/>
</dbReference>
<keyword evidence="5" id="KW-0732">Signal</keyword>
<protein>
    <submittedName>
        <fullName evidence="7">OmpA family protein</fullName>
    </submittedName>
</protein>
<evidence type="ECO:0000256" key="2">
    <source>
        <dbReference type="ARBA" id="ARBA00023136"/>
    </source>
</evidence>
<dbReference type="InterPro" id="IPR050330">
    <property type="entry name" value="Bact_OuterMem_StrucFunc"/>
</dbReference>
<feature type="domain" description="OmpA-like" evidence="6">
    <location>
        <begin position="539"/>
        <end position="658"/>
    </location>
</feature>
<dbReference type="AlphaFoldDB" id="A0A1X7I200"/>
<dbReference type="GO" id="GO:0009279">
    <property type="term" value="C:cell outer membrane"/>
    <property type="evidence" value="ECO:0007669"/>
    <property type="project" value="UniProtKB-SubCell"/>
</dbReference>
<sequence length="658" mass="72842">MKIMNKKIKSTLAACLLGAVLLPLGAMAQEQPSAGTKAQQYLQRYEFANAAKVLEKIAAKKNAHTLDLEHLAESYLYLNNYDLAEKWYSQVVQRSDYQKESLLNYAEALKQNGKYREAKGQYEQYVSKFGAAPEVSLAIAGTDSAAIWMEKPTAHTLRNEANVNTERAEFSVTPTTSFGILYTAEPELTRTDRSGMTGESYLKVFSTKLDQNALEAGSVKQLNFNHARYHVGPIASDAKEEVLYVTRTHPGTDGERYRSYNKKVKRKNLELIIYRSVNGVWREEAFPYNNIKAYSLGHAALSADEKTLYYASDMPGGQGGVDIWYSELQSDGSWGKPINAGTTINSAGDEMFPTVNGDDFYYSSNGFAGMGGLDIFHAKGSRSNMSKPVNMRYPVNSAADDFAFVITTKGEREYAGYLSSNRVGGRGSDDIYSFGYVKPKIIILLEGVTINKKTRALLPGADVTIYSVGGQRLVGKVLSDGKAEFKVDAEENETYKISASKTGFSDDALSVGPIRATKDTIIKVTLALEPDEEKPPFVVGDRFVLENIFYDFDKHNIRPDAAKVLDELVATMKEHPTLKIELSSHTDSRGNDAYNKALSQRRAQAAVNYIVSHGISKDRLVAKGYGETRLVNRCSNGVKCSDDEHQANRRTEVEVLAY</sequence>
<evidence type="ECO:0000313" key="7">
    <source>
        <dbReference type="EMBL" id="SMG08369.1"/>
    </source>
</evidence>
<dbReference type="PANTHER" id="PTHR30329:SF21">
    <property type="entry name" value="LIPOPROTEIN YIAD-RELATED"/>
    <property type="match status" value="1"/>
</dbReference>
<keyword evidence="8" id="KW-1185">Reference proteome</keyword>
<proteinExistence type="predicted"/>
<gene>
    <name evidence="7" type="ORF">SAMN05660862_0377</name>
</gene>
<dbReference type="PROSITE" id="PS51123">
    <property type="entry name" value="OMPA_2"/>
    <property type="match status" value="1"/>
</dbReference>
<evidence type="ECO:0000256" key="1">
    <source>
        <dbReference type="ARBA" id="ARBA00004442"/>
    </source>
</evidence>